<dbReference type="AlphaFoldDB" id="A0A8H5CUU7"/>
<proteinExistence type="predicted"/>
<reference evidence="1 2" key="1">
    <citation type="journal article" date="2020" name="ISME J.">
        <title>Uncovering the hidden diversity of litter-decomposition mechanisms in mushroom-forming fungi.</title>
        <authorList>
            <person name="Floudas D."/>
            <person name="Bentzer J."/>
            <person name="Ahren D."/>
            <person name="Johansson T."/>
            <person name="Persson P."/>
            <person name="Tunlid A."/>
        </authorList>
    </citation>
    <scope>NUCLEOTIDE SEQUENCE [LARGE SCALE GENOMIC DNA]</scope>
    <source>
        <strain evidence="1 2">CBS 146.42</strain>
    </source>
</reference>
<organism evidence="1 2">
    <name type="scientific">Leucocoprinus leucothites</name>
    <dbReference type="NCBI Taxonomy" id="201217"/>
    <lineage>
        <taxon>Eukaryota</taxon>
        <taxon>Fungi</taxon>
        <taxon>Dikarya</taxon>
        <taxon>Basidiomycota</taxon>
        <taxon>Agaricomycotina</taxon>
        <taxon>Agaricomycetes</taxon>
        <taxon>Agaricomycetidae</taxon>
        <taxon>Agaricales</taxon>
        <taxon>Agaricineae</taxon>
        <taxon>Agaricaceae</taxon>
        <taxon>Leucocoprinus</taxon>
    </lineage>
</organism>
<evidence type="ECO:0000313" key="1">
    <source>
        <dbReference type="EMBL" id="KAF5348285.1"/>
    </source>
</evidence>
<evidence type="ECO:0000313" key="2">
    <source>
        <dbReference type="Proteomes" id="UP000559027"/>
    </source>
</evidence>
<dbReference type="OrthoDB" id="3037794at2759"/>
<comment type="caution">
    <text evidence="1">The sequence shown here is derived from an EMBL/GenBank/DDBJ whole genome shotgun (WGS) entry which is preliminary data.</text>
</comment>
<name>A0A8H5CUU7_9AGAR</name>
<protein>
    <submittedName>
        <fullName evidence="1">Uncharacterized protein</fullName>
    </submittedName>
</protein>
<dbReference type="Proteomes" id="UP000559027">
    <property type="component" value="Unassembled WGS sequence"/>
</dbReference>
<sequence length="186" mass="21127">MPGFGRILLHRCLMEVHKDTIKCWNFKGEVLNTEEFKQLMLHLVQDVHTKPDVSTSPNIDKISQFVSLVTAASAPITPPVAILGLMYIFLQWLSTTALENIPEVQRLLVAYTMDLVHVLRELFDFTLKPTLALTTTWEELREAFEAYECSSSRQRIHNIIPSKVPQGEQILTPDGLDKKVRALVEG</sequence>
<accession>A0A8H5CUU7</accession>
<dbReference type="EMBL" id="JAACJO010000020">
    <property type="protein sequence ID" value="KAF5348285.1"/>
    <property type="molecule type" value="Genomic_DNA"/>
</dbReference>
<keyword evidence="2" id="KW-1185">Reference proteome</keyword>
<gene>
    <name evidence="1" type="ORF">D9756_010480</name>
</gene>